<accession>A0AAE0TM89</accession>
<gene>
    <name evidence="1" type="ORF">CHS0354_011621</name>
</gene>
<dbReference type="Proteomes" id="UP001195483">
    <property type="component" value="Unassembled WGS sequence"/>
</dbReference>
<dbReference type="AlphaFoldDB" id="A0AAE0TM89"/>
<organism evidence="1 2">
    <name type="scientific">Potamilus streckersoni</name>
    <dbReference type="NCBI Taxonomy" id="2493646"/>
    <lineage>
        <taxon>Eukaryota</taxon>
        <taxon>Metazoa</taxon>
        <taxon>Spiralia</taxon>
        <taxon>Lophotrochozoa</taxon>
        <taxon>Mollusca</taxon>
        <taxon>Bivalvia</taxon>
        <taxon>Autobranchia</taxon>
        <taxon>Heteroconchia</taxon>
        <taxon>Palaeoheterodonta</taxon>
        <taxon>Unionida</taxon>
        <taxon>Unionoidea</taxon>
        <taxon>Unionidae</taxon>
        <taxon>Ambleminae</taxon>
        <taxon>Lampsilini</taxon>
        <taxon>Potamilus</taxon>
    </lineage>
</organism>
<proteinExistence type="predicted"/>
<name>A0AAE0TM89_9BIVA</name>
<reference evidence="1" key="1">
    <citation type="journal article" date="2021" name="Genome Biol. Evol.">
        <title>A High-Quality Reference Genome for a Parasitic Bivalve with Doubly Uniparental Inheritance (Bivalvia: Unionida).</title>
        <authorList>
            <person name="Smith C.H."/>
        </authorList>
    </citation>
    <scope>NUCLEOTIDE SEQUENCE</scope>
    <source>
        <strain evidence="1">CHS0354</strain>
    </source>
</reference>
<keyword evidence="2" id="KW-1185">Reference proteome</keyword>
<dbReference type="EMBL" id="JAEAOA010000712">
    <property type="protein sequence ID" value="KAK3611963.1"/>
    <property type="molecule type" value="Genomic_DNA"/>
</dbReference>
<reference evidence="1" key="2">
    <citation type="journal article" date="2021" name="Genome Biol. Evol.">
        <title>Developing a high-quality reference genome for a parasitic bivalve with doubly uniparental inheritance (Bivalvia: Unionida).</title>
        <authorList>
            <person name="Smith C.H."/>
        </authorList>
    </citation>
    <scope>NUCLEOTIDE SEQUENCE</scope>
    <source>
        <strain evidence="1">CHS0354</strain>
        <tissue evidence="1">Mantle</tissue>
    </source>
</reference>
<comment type="caution">
    <text evidence="1">The sequence shown here is derived from an EMBL/GenBank/DDBJ whole genome shotgun (WGS) entry which is preliminary data.</text>
</comment>
<protein>
    <submittedName>
        <fullName evidence="1">Uncharacterized protein</fullName>
    </submittedName>
</protein>
<evidence type="ECO:0000313" key="2">
    <source>
        <dbReference type="Proteomes" id="UP001195483"/>
    </source>
</evidence>
<reference evidence="1" key="3">
    <citation type="submission" date="2023-05" db="EMBL/GenBank/DDBJ databases">
        <authorList>
            <person name="Smith C.H."/>
        </authorList>
    </citation>
    <scope>NUCLEOTIDE SEQUENCE</scope>
    <source>
        <strain evidence="1">CHS0354</strain>
        <tissue evidence="1">Mantle</tissue>
    </source>
</reference>
<evidence type="ECO:0000313" key="1">
    <source>
        <dbReference type="EMBL" id="KAK3611963.1"/>
    </source>
</evidence>
<sequence length="785" mass="87699">MVLVLKVDLCKHLASYAIPMNAYPFMYHRMEINMEYKLSEPSRGFYIRCDGENGVDIAEVMKGITIKLSDLCWKGPMVMVRTTQTPDTVRFSVNGVVIDGVIRMEEERKNVSAFFANYTLHVPIDQPCGRMDLPVTAIFPTELRNTSLHFHVKCDYKAIDLELFMITSPNKDAFSNTQLEIQNGQTWIETFSKAGVNYITGWVQNNGNGTLPIISSSSPYIIVSYLTKSSATLTDYCYDAFGTRKNTYHIGPSSTVVWAHTFQNGLGPGGTYNFSVPLNKALQESINVQELQICGSAVLVTVVDPFNVANETSDTRRCNNFGVLNVNVHCDSIMMMTQYEQTCNILSDPFDAGSTAVLTFNNGLQDEYPKKFKLEYFYGNRSIAKINENDYGLDQALMCKIGAIKVLEKLLEDRGEMYNCSDEELQQDDEDDDMVFNGTKDKVDDMSSYEKQTNALILQLTERVKNASQHELMGIIGEADTILKQLNTTLTDGWTMKTVARRQAFIGAVWGLQALAGARIGNVFSPGSEIATIGGFACSAAQVIKLLKNGTISEYMRLADPREIQNGLNNVIQLVSAASVVMKTASMTEIKTYGCSNFLDVMLDTLMALKERIANNTVMEMTDKWIIRNEHAQCDEAAVLGKNNPCLQRLLGYCNADKCEKITELLVVREDVCRMKRLSDAIRAGYKAMGLRDVETIVKSQKGWYQESGCPNPFAPKRRPKVIWDRDGNNLLSGHPLWDGRICWKTAAVCTCNQCPQSSMPHYGSMHEYSTPYPGPIGGFGFTKF</sequence>